<name>K1U6U8_9ZZZZ</name>
<accession>K1U6U8</accession>
<comment type="caution">
    <text evidence="1">The sequence shown here is derived from an EMBL/GenBank/DDBJ whole genome shotgun (WGS) entry which is preliminary data.</text>
</comment>
<dbReference type="AlphaFoldDB" id="K1U6U8"/>
<evidence type="ECO:0000313" key="1">
    <source>
        <dbReference type="EMBL" id="EKC80982.1"/>
    </source>
</evidence>
<organism evidence="1">
    <name type="scientific">human gut metagenome</name>
    <dbReference type="NCBI Taxonomy" id="408170"/>
    <lineage>
        <taxon>unclassified sequences</taxon>
        <taxon>metagenomes</taxon>
        <taxon>organismal metagenomes</taxon>
    </lineage>
</organism>
<proteinExistence type="predicted"/>
<reference evidence="1" key="1">
    <citation type="journal article" date="2013" name="Environ. Microbiol.">
        <title>Microbiota from the distal guts of lean and obese adolescents exhibit partial functional redundancy besides clear differences in community structure.</title>
        <authorList>
            <person name="Ferrer M."/>
            <person name="Ruiz A."/>
            <person name="Lanza F."/>
            <person name="Haange S.B."/>
            <person name="Oberbach A."/>
            <person name="Till H."/>
            <person name="Bargiela R."/>
            <person name="Campoy C."/>
            <person name="Segura M.T."/>
            <person name="Richter M."/>
            <person name="von Bergen M."/>
            <person name="Seifert J."/>
            <person name="Suarez A."/>
        </authorList>
    </citation>
    <scope>NUCLEOTIDE SEQUENCE</scope>
</reference>
<gene>
    <name evidence="1" type="ORF">LEA_00817</name>
</gene>
<dbReference type="EMBL" id="AJWY01000576">
    <property type="protein sequence ID" value="EKC80982.1"/>
    <property type="molecule type" value="Genomic_DNA"/>
</dbReference>
<protein>
    <submittedName>
        <fullName evidence="1">Protein phosphatase 1 regulatory subunit 14A</fullName>
    </submittedName>
</protein>
<sequence length="55" mass="6276">MAGAGKEKQMEEDMNLGEQLRDLAEENQTRKILEILNTCETLEEAKEKVKALLNK</sequence>